<dbReference type="InterPro" id="IPR038930">
    <property type="entry name" value="CEP13/CEP14"/>
</dbReference>
<keyword evidence="1" id="KW-1185">Reference proteome</keyword>
<dbReference type="PANTHER" id="PTHR37180:SF2">
    <property type="entry name" value="PRECURSOR OF CEP14"/>
    <property type="match status" value="1"/>
</dbReference>
<dbReference type="RefSeq" id="XP_010242152.1">
    <property type="nucleotide sequence ID" value="XM_010243850.2"/>
</dbReference>
<evidence type="ECO:0000313" key="2">
    <source>
        <dbReference type="RefSeq" id="XP_010242152.1"/>
    </source>
</evidence>
<dbReference type="Proteomes" id="UP000189703">
    <property type="component" value="Unplaced"/>
</dbReference>
<name>A0A1U7Z5P9_NELNU</name>
<dbReference type="OrthoDB" id="1915362at2759"/>
<evidence type="ECO:0000313" key="1">
    <source>
        <dbReference type="Proteomes" id="UP000189703"/>
    </source>
</evidence>
<dbReference type="FunCoup" id="A0A1U7Z5P9">
    <property type="interactions" value="2"/>
</dbReference>
<dbReference type="PANTHER" id="PTHR37180">
    <property type="entry name" value="PRECURSOR OF CEP14"/>
    <property type="match status" value="1"/>
</dbReference>
<proteinExistence type="predicted"/>
<dbReference type="OMA" id="SFMPQME"/>
<protein>
    <submittedName>
        <fullName evidence="2">Uncharacterized protein LOC104586566</fullName>
    </submittedName>
</protein>
<dbReference type="GO" id="GO:0006970">
    <property type="term" value="P:response to osmotic stress"/>
    <property type="evidence" value="ECO:0007669"/>
    <property type="project" value="InterPro"/>
</dbReference>
<accession>A0A1U7Z5P9</accession>
<sequence length="95" mass="10118">MARSVTASLVLFLVLFASFAPFLEARKLLKMESKKKVPAALRDSLVLSALPKGAVPPSAPSDKGHSVIVDQKLFSMHLPKADRSLQSVPSPGVGH</sequence>
<dbReference type="GeneID" id="104586566"/>
<reference evidence="2" key="1">
    <citation type="submission" date="2025-08" db="UniProtKB">
        <authorList>
            <consortium name="RefSeq"/>
        </authorList>
    </citation>
    <scope>IDENTIFICATION</scope>
</reference>
<dbReference type="STRING" id="4432.A0A1U7Z5P9"/>
<gene>
    <name evidence="2" type="primary">LOC104586566</name>
</gene>
<dbReference type="AlphaFoldDB" id="A0A1U7Z5P9"/>
<dbReference type="GO" id="GO:0006995">
    <property type="term" value="P:cellular response to nitrogen starvation"/>
    <property type="evidence" value="ECO:0007669"/>
    <property type="project" value="InterPro"/>
</dbReference>
<dbReference type="KEGG" id="nnu:104586566"/>
<dbReference type="eggNOG" id="ENOG502S78T">
    <property type="taxonomic scope" value="Eukaryota"/>
</dbReference>
<organism evidence="1 2">
    <name type="scientific">Nelumbo nucifera</name>
    <name type="common">Sacred lotus</name>
    <dbReference type="NCBI Taxonomy" id="4432"/>
    <lineage>
        <taxon>Eukaryota</taxon>
        <taxon>Viridiplantae</taxon>
        <taxon>Streptophyta</taxon>
        <taxon>Embryophyta</taxon>
        <taxon>Tracheophyta</taxon>
        <taxon>Spermatophyta</taxon>
        <taxon>Magnoliopsida</taxon>
        <taxon>Proteales</taxon>
        <taxon>Nelumbonaceae</taxon>
        <taxon>Nelumbo</taxon>
    </lineage>
</organism>